<dbReference type="SMART" id="SM00382">
    <property type="entry name" value="AAA"/>
    <property type="match status" value="1"/>
</dbReference>
<dbReference type="Pfam" id="PF00005">
    <property type="entry name" value="ABC_tran"/>
    <property type="match status" value="1"/>
</dbReference>
<feature type="domain" description="ABC transporter" evidence="16">
    <location>
        <begin position="6"/>
        <end position="257"/>
    </location>
</feature>
<evidence type="ECO:0000256" key="7">
    <source>
        <dbReference type="ARBA" id="ARBA00022840"/>
    </source>
</evidence>
<protein>
    <recommendedName>
        <fullName evidence="14">Nickel import system ATP-binding protein NikD</fullName>
        <ecNumber evidence="13">7.2.2.11</ecNumber>
    </recommendedName>
</protein>
<keyword evidence="11" id="KW-0472">Membrane</keyword>
<sequence length="353" mass="38929">MAEKILQIRNLTTGFLTDQGVAKATDRVSMDLEKGQTLCVVGESGSGKSVTALSVMRLIDFAGGVIIDGQMLFNGEDLVRKSQNDMLRIRGNMITMIFQDPISALNPVFTVGEQIAETLRIHKRMGKKEAWLQSVDMLYRVGIPDPEMRAKQYPYEMSGGMCQRVVIAMALACNPELLIADEPTTALDVTVQAQILDLLKQLKQEFGMSMLLITHDMGVAAEVADRIAVMYAGAVVEEGTVQEIFEQPRHPYTIGLLQSIPGLHSKRGGELYTIKGAIPPISRIPSGCRFHPRCPHVMDICRKEEPPLKSSLSGHIAACWLDETGGMDKGRNEPNLQDVHERLTADRVEANRS</sequence>
<dbReference type="InterPro" id="IPR027417">
    <property type="entry name" value="P-loop_NTPase"/>
</dbReference>
<dbReference type="Gene3D" id="3.40.50.300">
    <property type="entry name" value="P-loop containing nucleotide triphosphate hydrolases"/>
    <property type="match status" value="1"/>
</dbReference>
<dbReference type="InterPro" id="IPR003439">
    <property type="entry name" value="ABC_transporter-like_ATP-bd"/>
</dbReference>
<evidence type="ECO:0000256" key="6">
    <source>
        <dbReference type="ARBA" id="ARBA00022741"/>
    </source>
</evidence>
<evidence type="ECO:0000256" key="2">
    <source>
        <dbReference type="ARBA" id="ARBA00005417"/>
    </source>
</evidence>
<dbReference type="GO" id="GO:0005524">
    <property type="term" value="F:ATP binding"/>
    <property type="evidence" value="ECO:0007669"/>
    <property type="project" value="UniProtKB-KW"/>
</dbReference>
<dbReference type="InterPro" id="IPR003593">
    <property type="entry name" value="AAA+_ATPase"/>
</dbReference>
<accession>A0ABW0VXL3</accession>
<gene>
    <name evidence="17" type="ORF">ACFPYJ_13815</name>
</gene>
<evidence type="ECO:0000256" key="3">
    <source>
        <dbReference type="ARBA" id="ARBA00022448"/>
    </source>
</evidence>
<dbReference type="InterPro" id="IPR013563">
    <property type="entry name" value="Oligopep_ABC_C"/>
</dbReference>
<keyword evidence="8" id="KW-1278">Translocase</keyword>
<keyword evidence="6" id="KW-0547">Nucleotide-binding</keyword>
<dbReference type="InterPro" id="IPR017871">
    <property type="entry name" value="ABC_transporter-like_CS"/>
</dbReference>
<evidence type="ECO:0000256" key="1">
    <source>
        <dbReference type="ARBA" id="ARBA00004202"/>
    </source>
</evidence>
<proteinExistence type="inferred from homology"/>
<dbReference type="NCBIfam" id="TIGR01727">
    <property type="entry name" value="oligo_HPY"/>
    <property type="match status" value="1"/>
</dbReference>
<dbReference type="EC" id="7.2.2.11" evidence="13"/>
<evidence type="ECO:0000256" key="8">
    <source>
        <dbReference type="ARBA" id="ARBA00022967"/>
    </source>
</evidence>
<comment type="caution">
    <text evidence="17">The sequence shown here is derived from an EMBL/GenBank/DDBJ whole genome shotgun (WGS) entry which is preliminary data.</text>
</comment>
<dbReference type="Proteomes" id="UP001596047">
    <property type="component" value="Unassembled WGS sequence"/>
</dbReference>
<dbReference type="SUPFAM" id="SSF52540">
    <property type="entry name" value="P-loop containing nucleoside triphosphate hydrolases"/>
    <property type="match status" value="1"/>
</dbReference>
<evidence type="ECO:0000256" key="10">
    <source>
        <dbReference type="ARBA" id="ARBA00023112"/>
    </source>
</evidence>
<evidence type="ECO:0000256" key="14">
    <source>
        <dbReference type="ARBA" id="ARBA00044143"/>
    </source>
</evidence>
<dbReference type="EMBL" id="JBHSOW010000047">
    <property type="protein sequence ID" value="MFC5650183.1"/>
    <property type="molecule type" value="Genomic_DNA"/>
</dbReference>
<dbReference type="PANTHER" id="PTHR43297:SF13">
    <property type="entry name" value="NICKEL ABC TRANSPORTER, ATP-BINDING PROTEIN"/>
    <property type="match status" value="1"/>
</dbReference>
<dbReference type="PROSITE" id="PS00211">
    <property type="entry name" value="ABC_TRANSPORTER_1"/>
    <property type="match status" value="1"/>
</dbReference>
<evidence type="ECO:0000313" key="18">
    <source>
        <dbReference type="Proteomes" id="UP001596047"/>
    </source>
</evidence>
<keyword evidence="18" id="KW-1185">Reference proteome</keyword>
<dbReference type="RefSeq" id="WP_379188738.1">
    <property type="nucleotide sequence ID" value="NZ_JBHSOW010000047.1"/>
</dbReference>
<keyword evidence="10" id="KW-0921">Nickel transport</keyword>
<keyword evidence="7 17" id="KW-0067">ATP-binding</keyword>
<comment type="catalytic activity">
    <reaction evidence="15">
        <text>Ni(2+)(out) + ATP + H2O = Ni(2+)(in) + ADP + phosphate + H(+)</text>
        <dbReference type="Rhea" id="RHEA:15557"/>
        <dbReference type="ChEBI" id="CHEBI:15377"/>
        <dbReference type="ChEBI" id="CHEBI:15378"/>
        <dbReference type="ChEBI" id="CHEBI:30616"/>
        <dbReference type="ChEBI" id="CHEBI:43474"/>
        <dbReference type="ChEBI" id="CHEBI:49786"/>
        <dbReference type="ChEBI" id="CHEBI:456216"/>
        <dbReference type="EC" id="7.2.2.11"/>
    </reaction>
    <physiologicalReaction direction="left-to-right" evidence="15">
        <dbReference type="Rhea" id="RHEA:15558"/>
    </physiologicalReaction>
</comment>
<evidence type="ECO:0000259" key="16">
    <source>
        <dbReference type="PROSITE" id="PS50893"/>
    </source>
</evidence>
<organism evidence="17 18">
    <name type="scientific">Paenibacillus solisilvae</name>
    <dbReference type="NCBI Taxonomy" id="2486751"/>
    <lineage>
        <taxon>Bacteria</taxon>
        <taxon>Bacillati</taxon>
        <taxon>Bacillota</taxon>
        <taxon>Bacilli</taxon>
        <taxon>Bacillales</taxon>
        <taxon>Paenibacillaceae</taxon>
        <taxon>Paenibacillus</taxon>
    </lineage>
</organism>
<evidence type="ECO:0000313" key="17">
    <source>
        <dbReference type="EMBL" id="MFC5650183.1"/>
    </source>
</evidence>
<keyword evidence="3" id="KW-0813">Transport</keyword>
<evidence type="ECO:0000256" key="9">
    <source>
        <dbReference type="ARBA" id="ARBA00023065"/>
    </source>
</evidence>
<dbReference type="PROSITE" id="PS50893">
    <property type="entry name" value="ABC_TRANSPORTER_2"/>
    <property type="match status" value="1"/>
</dbReference>
<dbReference type="InterPro" id="IPR050388">
    <property type="entry name" value="ABC_Ni/Peptide_Import"/>
</dbReference>
<reference evidence="18" key="1">
    <citation type="journal article" date="2019" name="Int. J. Syst. Evol. Microbiol.">
        <title>The Global Catalogue of Microorganisms (GCM) 10K type strain sequencing project: providing services to taxonomists for standard genome sequencing and annotation.</title>
        <authorList>
            <consortium name="The Broad Institute Genomics Platform"/>
            <consortium name="The Broad Institute Genome Sequencing Center for Infectious Disease"/>
            <person name="Wu L."/>
            <person name="Ma J."/>
        </authorList>
    </citation>
    <scope>NUCLEOTIDE SEQUENCE [LARGE SCALE GENOMIC DNA]</scope>
    <source>
        <strain evidence="18">CGMCC 1.3240</strain>
    </source>
</reference>
<comment type="subunit">
    <text evidence="12">The complex is composed of two ATP-binding proteins (NikD and NikE), two transmembrane proteins (NikB and NikC) and a solute-binding protein (NikA).</text>
</comment>
<comment type="subcellular location">
    <subcellularLocation>
        <location evidence="1">Cell membrane</location>
        <topology evidence="1">Peripheral membrane protein</topology>
    </subcellularLocation>
</comment>
<evidence type="ECO:0000256" key="13">
    <source>
        <dbReference type="ARBA" id="ARBA00039098"/>
    </source>
</evidence>
<keyword evidence="4" id="KW-1003">Cell membrane</keyword>
<keyword evidence="9" id="KW-0406">Ion transport</keyword>
<keyword evidence="5" id="KW-0533">Nickel</keyword>
<evidence type="ECO:0000256" key="4">
    <source>
        <dbReference type="ARBA" id="ARBA00022475"/>
    </source>
</evidence>
<evidence type="ECO:0000256" key="5">
    <source>
        <dbReference type="ARBA" id="ARBA00022596"/>
    </source>
</evidence>
<evidence type="ECO:0000256" key="15">
    <source>
        <dbReference type="ARBA" id="ARBA00048610"/>
    </source>
</evidence>
<comment type="similarity">
    <text evidence="2">Belongs to the ABC transporter superfamily.</text>
</comment>
<dbReference type="Pfam" id="PF08352">
    <property type="entry name" value="oligo_HPY"/>
    <property type="match status" value="1"/>
</dbReference>
<name>A0ABW0VXL3_9BACL</name>
<evidence type="ECO:0000256" key="11">
    <source>
        <dbReference type="ARBA" id="ARBA00023136"/>
    </source>
</evidence>
<dbReference type="PANTHER" id="PTHR43297">
    <property type="entry name" value="OLIGOPEPTIDE TRANSPORT ATP-BINDING PROTEIN APPD"/>
    <property type="match status" value="1"/>
</dbReference>
<dbReference type="CDD" id="cd03257">
    <property type="entry name" value="ABC_NikE_OppD_transporters"/>
    <property type="match status" value="1"/>
</dbReference>
<evidence type="ECO:0000256" key="12">
    <source>
        <dbReference type="ARBA" id="ARBA00038669"/>
    </source>
</evidence>